<dbReference type="PANTHER" id="PTHR47767">
    <property type="entry name" value="ADHESION G PROTEIN-COUPLED RECEPTOR G7"/>
    <property type="match status" value="1"/>
</dbReference>
<protein>
    <recommendedName>
        <fullName evidence="8">GAIN-B domain-containing protein</fullName>
    </recommendedName>
</protein>
<feature type="compositionally biased region" description="Low complexity" evidence="6">
    <location>
        <begin position="19"/>
        <end position="28"/>
    </location>
</feature>
<feature type="domain" description="GAIN-B" evidence="8">
    <location>
        <begin position="190"/>
        <end position="353"/>
    </location>
</feature>
<dbReference type="AlphaFoldDB" id="A0A7M7NJU1"/>
<dbReference type="SMART" id="SM00303">
    <property type="entry name" value="GPS"/>
    <property type="match status" value="1"/>
</dbReference>
<dbReference type="GeneID" id="115922520"/>
<dbReference type="EnsemblMetazoa" id="XM_030981488">
    <property type="protein sequence ID" value="XP_030837348"/>
    <property type="gene ID" value="LOC115922520"/>
</dbReference>
<evidence type="ECO:0000256" key="5">
    <source>
        <dbReference type="ARBA" id="ARBA00023157"/>
    </source>
</evidence>
<feature type="compositionally biased region" description="Polar residues" evidence="6">
    <location>
        <begin position="8"/>
        <end position="18"/>
    </location>
</feature>
<evidence type="ECO:0000259" key="8">
    <source>
        <dbReference type="PROSITE" id="PS50221"/>
    </source>
</evidence>
<dbReference type="InParanoid" id="A0A7M7NJU1"/>
<feature type="region of interest" description="Disordered" evidence="6">
    <location>
        <begin position="1"/>
        <end position="28"/>
    </location>
</feature>
<organism evidence="9 10">
    <name type="scientific">Strongylocentrotus purpuratus</name>
    <name type="common">Purple sea urchin</name>
    <dbReference type="NCBI Taxonomy" id="7668"/>
    <lineage>
        <taxon>Eukaryota</taxon>
        <taxon>Metazoa</taxon>
        <taxon>Echinodermata</taxon>
        <taxon>Eleutherozoa</taxon>
        <taxon>Echinozoa</taxon>
        <taxon>Echinoidea</taxon>
        <taxon>Euechinoidea</taxon>
        <taxon>Echinacea</taxon>
        <taxon>Camarodonta</taxon>
        <taxon>Echinidea</taxon>
        <taxon>Strongylocentrotidae</taxon>
        <taxon>Strongylocentrotus</taxon>
    </lineage>
</organism>
<proteinExistence type="predicted"/>
<dbReference type="Proteomes" id="UP000007110">
    <property type="component" value="Unassembled WGS sequence"/>
</dbReference>
<dbReference type="KEGG" id="spu:115922520"/>
<dbReference type="InterPro" id="IPR053066">
    <property type="entry name" value="ADGR_G7"/>
</dbReference>
<dbReference type="Pfam" id="PF01825">
    <property type="entry name" value="GPS"/>
    <property type="match status" value="1"/>
</dbReference>
<evidence type="ECO:0000256" key="6">
    <source>
        <dbReference type="SAM" id="MobiDB-lite"/>
    </source>
</evidence>
<sequence length="390" mass="41388">MALETERGSTASPTPQGNPTTPAAVTTPNSITKVTSSNTEATTALVVAKITAPGQVEEVFKAVTDANITVTFETASTALNVVDNLTQQSSGQLNKEDIDSIKGTLSAVSSQAASTKETAQTFLDIVKTILVPNDTLTDPDTVSSENSTSAKKHASSIMELLESFASDAAKNLLSPAKKKVVIQNDELVLQLTKISPEDTANITEPVIVSVNSSMNELHFPPAVFRGRNVTISAVVFNNLHLTSSSQLGGLHGNDTPTSVGSKIMSIQVEATDGSEVTFSANDPIELVLELNEDANTTNTQSLCVFWEFLEDEESGGVWSTVGCYRNQTNGSQITCRCDHLTNFAILLQVNPNPVVLSLAHRVTLDMLTYIGLALSIAALVCSLSTFVLLK</sequence>
<dbReference type="Gene3D" id="2.60.220.50">
    <property type="match status" value="1"/>
</dbReference>
<evidence type="ECO:0000256" key="3">
    <source>
        <dbReference type="ARBA" id="ARBA00022989"/>
    </source>
</evidence>
<name>A0A7M7NJU1_STRPU</name>
<comment type="subcellular location">
    <subcellularLocation>
        <location evidence="1">Membrane</location>
    </subcellularLocation>
</comment>
<dbReference type="OrthoDB" id="283575at2759"/>
<evidence type="ECO:0000313" key="10">
    <source>
        <dbReference type="Proteomes" id="UP000007110"/>
    </source>
</evidence>
<dbReference type="InterPro" id="IPR000203">
    <property type="entry name" value="GPS"/>
</dbReference>
<evidence type="ECO:0000256" key="1">
    <source>
        <dbReference type="ARBA" id="ARBA00004370"/>
    </source>
</evidence>
<keyword evidence="10" id="KW-1185">Reference proteome</keyword>
<keyword evidence="2 7" id="KW-0812">Transmembrane</keyword>
<keyword evidence="5" id="KW-1015">Disulfide bond</keyword>
<keyword evidence="3 7" id="KW-1133">Transmembrane helix</keyword>
<reference evidence="9" key="2">
    <citation type="submission" date="2021-01" db="UniProtKB">
        <authorList>
            <consortium name="EnsemblMetazoa"/>
        </authorList>
    </citation>
    <scope>IDENTIFICATION</scope>
</reference>
<accession>A0A7M7NJU1</accession>
<dbReference type="GO" id="GO:0016020">
    <property type="term" value="C:membrane"/>
    <property type="evidence" value="ECO:0007669"/>
    <property type="project" value="UniProtKB-SubCell"/>
</dbReference>
<evidence type="ECO:0000256" key="4">
    <source>
        <dbReference type="ARBA" id="ARBA00023136"/>
    </source>
</evidence>
<evidence type="ECO:0000256" key="7">
    <source>
        <dbReference type="SAM" id="Phobius"/>
    </source>
</evidence>
<keyword evidence="4 7" id="KW-0472">Membrane</keyword>
<dbReference type="RefSeq" id="XP_030837348.1">
    <property type="nucleotide sequence ID" value="XM_030981488.1"/>
</dbReference>
<dbReference type="InterPro" id="IPR057244">
    <property type="entry name" value="GAIN_B"/>
</dbReference>
<feature type="transmembrane region" description="Helical" evidence="7">
    <location>
        <begin position="366"/>
        <end position="389"/>
    </location>
</feature>
<dbReference type="PROSITE" id="PS50221">
    <property type="entry name" value="GAIN_B"/>
    <property type="match status" value="1"/>
</dbReference>
<evidence type="ECO:0000313" key="9">
    <source>
        <dbReference type="EnsemblMetazoa" id="XP_030837348"/>
    </source>
</evidence>
<reference evidence="10" key="1">
    <citation type="submission" date="2015-02" db="EMBL/GenBank/DDBJ databases">
        <title>Genome sequencing for Strongylocentrotus purpuratus.</title>
        <authorList>
            <person name="Murali S."/>
            <person name="Liu Y."/>
            <person name="Vee V."/>
            <person name="English A."/>
            <person name="Wang M."/>
            <person name="Skinner E."/>
            <person name="Han Y."/>
            <person name="Muzny D.M."/>
            <person name="Worley K.C."/>
            <person name="Gibbs R.A."/>
        </authorList>
    </citation>
    <scope>NUCLEOTIDE SEQUENCE</scope>
</reference>
<dbReference type="InterPro" id="IPR046338">
    <property type="entry name" value="GAIN_dom_sf"/>
</dbReference>
<evidence type="ECO:0000256" key="2">
    <source>
        <dbReference type="ARBA" id="ARBA00022692"/>
    </source>
</evidence>